<evidence type="ECO:0000313" key="8">
    <source>
        <dbReference type="Proteomes" id="UP000228380"/>
    </source>
</evidence>
<dbReference type="OrthoDB" id="759867at2759"/>
<dbReference type="Gene3D" id="3.30.70.270">
    <property type="match status" value="1"/>
</dbReference>
<keyword evidence="1" id="KW-0808">Transferase</keyword>
<dbReference type="InterPro" id="IPR000477">
    <property type="entry name" value="RT_dom"/>
</dbReference>
<dbReference type="GO" id="GO:0004519">
    <property type="term" value="F:endonuclease activity"/>
    <property type="evidence" value="ECO:0007669"/>
    <property type="project" value="UniProtKB-KW"/>
</dbReference>
<proteinExistence type="predicted"/>
<keyword evidence="5" id="KW-0378">Hydrolase</keyword>
<evidence type="ECO:0000256" key="1">
    <source>
        <dbReference type="ARBA" id="ARBA00022679"/>
    </source>
</evidence>
<dbReference type="Pfam" id="PF17917">
    <property type="entry name" value="RT_RNaseH"/>
    <property type="match status" value="1"/>
</dbReference>
<evidence type="ECO:0000313" key="9">
    <source>
        <dbReference type="RefSeq" id="XP_038971183.1"/>
    </source>
</evidence>
<keyword evidence="8" id="KW-1185">Reference proteome</keyword>
<dbReference type="CDD" id="cd09274">
    <property type="entry name" value="RNase_HI_RT_Ty3"/>
    <property type="match status" value="1"/>
</dbReference>
<dbReference type="PANTHER" id="PTHR37984:SF5">
    <property type="entry name" value="PROTEIN NYNRIN-LIKE"/>
    <property type="match status" value="1"/>
</dbReference>
<dbReference type="KEGG" id="pda:120104333"/>
<evidence type="ECO:0000259" key="7">
    <source>
        <dbReference type="PROSITE" id="PS50878"/>
    </source>
</evidence>
<dbReference type="SUPFAM" id="SSF56672">
    <property type="entry name" value="DNA/RNA polymerases"/>
    <property type="match status" value="1"/>
</dbReference>
<dbReference type="InterPro" id="IPR043502">
    <property type="entry name" value="DNA/RNA_pol_sf"/>
</dbReference>
<evidence type="ECO:0000256" key="6">
    <source>
        <dbReference type="ARBA" id="ARBA00022918"/>
    </source>
</evidence>
<evidence type="ECO:0000256" key="2">
    <source>
        <dbReference type="ARBA" id="ARBA00022695"/>
    </source>
</evidence>
<reference evidence="8" key="1">
    <citation type="journal article" date="2019" name="Nat. Commun.">
        <title>Genome-wide association mapping of date palm fruit traits.</title>
        <authorList>
            <person name="Hazzouri K.M."/>
            <person name="Gros-Balthazard M."/>
            <person name="Flowers J.M."/>
            <person name="Copetti D."/>
            <person name="Lemansour A."/>
            <person name="Lebrun M."/>
            <person name="Masmoudi K."/>
            <person name="Ferrand S."/>
            <person name="Dhar M.I."/>
            <person name="Fresquez Z.A."/>
            <person name="Rosas U."/>
            <person name="Zhang J."/>
            <person name="Talag J."/>
            <person name="Lee S."/>
            <person name="Kudrna D."/>
            <person name="Powell R.F."/>
            <person name="Leitch I.J."/>
            <person name="Krueger R.R."/>
            <person name="Wing R.A."/>
            <person name="Amiri K.M.A."/>
            <person name="Purugganan M.D."/>
        </authorList>
    </citation>
    <scope>NUCLEOTIDE SEQUENCE [LARGE SCALE GENOMIC DNA]</scope>
    <source>
        <strain evidence="8">cv. Khalas</strain>
    </source>
</reference>
<keyword evidence="3" id="KW-0540">Nuclease</keyword>
<keyword evidence="2" id="KW-0548">Nucleotidyltransferase</keyword>
<dbReference type="Proteomes" id="UP000228380">
    <property type="component" value="Chromosome 17"/>
</dbReference>
<keyword evidence="6" id="KW-0695">RNA-directed DNA polymerase</keyword>
<protein>
    <submittedName>
        <fullName evidence="9">Uncharacterized protein LOC120104333</fullName>
    </submittedName>
</protein>
<keyword evidence="4" id="KW-0255">Endonuclease</keyword>
<dbReference type="PANTHER" id="PTHR37984">
    <property type="entry name" value="PROTEIN CBG26694"/>
    <property type="match status" value="1"/>
</dbReference>
<gene>
    <name evidence="9" type="primary">LOC120104333</name>
</gene>
<evidence type="ECO:0000256" key="4">
    <source>
        <dbReference type="ARBA" id="ARBA00022759"/>
    </source>
</evidence>
<dbReference type="InterPro" id="IPR041373">
    <property type="entry name" value="RT_RNaseH"/>
</dbReference>
<sequence>MGFIRESLSPCAIPALLTSKKDGSWRMCMDSRTINKITVKYHFLIPQLDDMLDLLHKAIIFLKLDLRSGYHQIKIRLGDEWKTTFKTKDGLFEWMVMPFRLSNAPNTFMRVMNQVLKPYIGRFVVVYFDDILIFSHSRVEHQQHLHHVLHTLRSEKLYINLKKCFFAEPQVSFLGFIISANGVSADPEKFKVFKSGLYSTTFMSKKLDDAKLRYSTYDIEFYAVVQTLQLVMYTDHNSLKHINSQKKLTARHARWIKVLQQFTFVLKHRPDAENHVADALSQKSHILTLLKAEVIGFDDLKILYPTDAQFQSIFAEVSAGDRRQHQKFSIHDGFLFRGTRLCVPELSLRDHIIRGVYGGGLAGHFGRDKTISMIED</sequence>
<name>A0A8B8ZI97_PHODC</name>
<dbReference type="GeneID" id="120104333"/>
<dbReference type="CDD" id="cd01647">
    <property type="entry name" value="RT_LTR"/>
    <property type="match status" value="1"/>
</dbReference>
<dbReference type="GO" id="GO:0003964">
    <property type="term" value="F:RNA-directed DNA polymerase activity"/>
    <property type="evidence" value="ECO:0007669"/>
    <property type="project" value="UniProtKB-KW"/>
</dbReference>
<organism evidence="8 9">
    <name type="scientific">Phoenix dactylifera</name>
    <name type="common">Date palm</name>
    <dbReference type="NCBI Taxonomy" id="42345"/>
    <lineage>
        <taxon>Eukaryota</taxon>
        <taxon>Viridiplantae</taxon>
        <taxon>Streptophyta</taxon>
        <taxon>Embryophyta</taxon>
        <taxon>Tracheophyta</taxon>
        <taxon>Spermatophyta</taxon>
        <taxon>Magnoliopsida</taxon>
        <taxon>Liliopsida</taxon>
        <taxon>Arecaceae</taxon>
        <taxon>Coryphoideae</taxon>
        <taxon>Phoeniceae</taxon>
        <taxon>Phoenix</taxon>
    </lineage>
</organism>
<dbReference type="InterPro" id="IPR050951">
    <property type="entry name" value="Retrovirus_Pol_polyprotein"/>
</dbReference>
<reference evidence="9" key="2">
    <citation type="submission" date="2025-08" db="UniProtKB">
        <authorList>
            <consortium name="RefSeq"/>
        </authorList>
    </citation>
    <scope>IDENTIFICATION</scope>
    <source>
        <tissue evidence="9">Young leaves</tissue>
    </source>
</reference>
<accession>A0A8B8ZI97</accession>
<dbReference type="PROSITE" id="PS50878">
    <property type="entry name" value="RT_POL"/>
    <property type="match status" value="1"/>
</dbReference>
<evidence type="ECO:0000256" key="3">
    <source>
        <dbReference type="ARBA" id="ARBA00022722"/>
    </source>
</evidence>
<dbReference type="GO" id="GO:0016787">
    <property type="term" value="F:hydrolase activity"/>
    <property type="evidence" value="ECO:0007669"/>
    <property type="project" value="UniProtKB-KW"/>
</dbReference>
<dbReference type="Pfam" id="PF00078">
    <property type="entry name" value="RVT_1"/>
    <property type="match status" value="1"/>
</dbReference>
<dbReference type="InterPro" id="IPR043128">
    <property type="entry name" value="Rev_trsase/Diguanyl_cyclase"/>
</dbReference>
<dbReference type="RefSeq" id="XP_038971183.1">
    <property type="nucleotide sequence ID" value="XM_039115255.1"/>
</dbReference>
<dbReference type="Gene3D" id="3.10.10.10">
    <property type="entry name" value="HIV Type 1 Reverse Transcriptase, subunit A, domain 1"/>
    <property type="match status" value="1"/>
</dbReference>
<feature type="domain" description="Reverse transcriptase" evidence="7">
    <location>
        <begin position="1"/>
        <end position="178"/>
    </location>
</feature>
<evidence type="ECO:0000256" key="5">
    <source>
        <dbReference type="ARBA" id="ARBA00022801"/>
    </source>
</evidence>
<dbReference type="AlphaFoldDB" id="A0A8B8ZI97"/>